<organism evidence="2 3">
    <name type="scientific">Nocardiopsis endophytica</name>
    <dbReference type="NCBI Taxonomy" id="3018445"/>
    <lineage>
        <taxon>Bacteria</taxon>
        <taxon>Bacillati</taxon>
        <taxon>Actinomycetota</taxon>
        <taxon>Actinomycetes</taxon>
        <taxon>Streptosporangiales</taxon>
        <taxon>Nocardiopsidaceae</taxon>
        <taxon>Nocardiopsis</taxon>
    </lineage>
</organism>
<feature type="domain" description="DUF397" evidence="1">
    <location>
        <begin position="52"/>
        <end position="103"/>
    </location>
</feature>
<dbReference type="Proteomes" id="UP001527866">
    <property type="component" value="Unassembled WGS sequence"/>
</dbReference>
<accession>A0ABT4U8S9</accession>
<evidence type="ECO:0000313" key="3">
    <source>
        <dbReference type="Proteomes" id="UP001527866"/>
    </source>
</evidence>
<name>A0ABT4U8S9_9ACTN</name>
<reference evidence="2 3" key="1">
    <citation type="submission" date="2023-01" db="EMBL/GenBank/DDBJ databases">
        <title>Draft genome sequence of Nocardiopsis sp. RSe5-2 isolated from halophytes.</title>
        <authorList>
            <person name="Duangmal K."/>
            <person name="Chantavorakit T."/>
        </authorList>
    </citation>
    <scope>NUCLEOTIDE SEQUENCE [LARGE SCALE GENOMIC DNA]</scope>
    <source>
        <strain evidence="2 3">RSe5-2</strain>
    </source>
</reference>
<dbReference type="EMBL" id="JAQFWQ010000068">
    <property type="protein sequence ID" value="MDA2813126.1"/>
    <property type="molecule type" value="Genomic_DNA"/>
</dbReference>
<dbReference type="RefSeq" id="WP_270687938.1">
    <property type="nucleotide sequence ID" value="NZ_JAQFWQ010000068.1"/>
</dbReference>
<proteinExistence type="predicted"/>
<sequence>MEDKWRTSSYSSQQGGECVEVALPQPVEPWRKSTYSHGNGGACVEIALPAPTWAKSRYSSAASECVEVARSLEDVKVRDTQNRAAGHLSFSGTEWAAFLAEARSRRL</sequence>
<feature type="domain" description="DUF397" evidence="1">
    <location>
        <begin position="4"/>
        <end position="22"/>
    </location>
</feature>
<comment type="caution">
    <text evidence="2">The sequence shown here is derived from an EMBL/GenBank/DDBJ whole genome shotgun (WGS) entry which is preliminary data.</text>
</comment>
<keyword evidence="3" id="KW-1185">Reference proteome</keyword>
<feature type="domain" description="DUF397" evidence="1">
    <location>
        <begin position="30"/>
        <end position="47"/>
    </location>
</feature>
<dbReference type="Pfam" id="PF04149">
    <property type="entry name" value="DUF397"/>
    <property type="match status" value="3"/>
</dbReference>
<gene>
    <name evidence="2" type="ORF">O4J56_20940</name>
</gene>
<evidence type="ECO:0000313" key="2">
    <source>
        <dbReference type="EMBL" id="MDA2813126.1"/>
    </source>
</evidence>
<evidence type="ECO:0000259" key="1">
    <source>
        <dbReference type="Pfam" id="PF04149"/>
    </source>
</evidence>
<protein>
    <submittedName>
        <fullName evidence="2">DUF397 domain-containing protein</fullName>
    </submittedName>
</protein>
<dbReference type="InterPro" id="IPR007278">
    <property type="entry name" value="DUF397"/>
</dbReference>